<dbReference type="Proteomes" id="UP000708208">
    <property type="component" value="Unassembled WGS sequence"/>
</dbReference>
<dbReference type="AlphaFoldDB" id="A0A8J2NTG7"/>
<name>A0A8J2NTG7_9HEXA</name>
<keyword evidence="1" id="KW-0732">Signal</keyword>
<organism evidence="2 3">
    <name type="scientific">Allacma fusca</name>
    <dbReference type="NCBI Taxonomy" id="39272"/>
    <lineage>
        <taxon>Eukaryota</taxon>
        <taxon>Metazoa</taxon>
        <taxon>Ecdysozoa</taxon>
        <taxon>Arthropoda</taxon>
        <taxon>Hexapoda</taxon>
        <taxon>Collembola</taxon>
        <taxon>Symphypleona</taxon>
        <taxon>Sminthuridae</taxon>
        <taxon>Allacma</taxon>
    </lineage>
</organism>
<accession>A0A8J2NTG7</accession>
<keyword evidence="3" id="KW-1185">Reference proteome</keyword>
<gene>
    <name evidence="2" type="ORF">AFUS01_LOCUS3742</name>
</gene>
<sequence>LFALYLGLCLFSLRPSTIQVGKIDKISVACIILRHNAFGLKVAVVSIKNVAMNFATIRMVDARGMDASSRTWIVTVLSTI</sequence>
<evidence type="ECO:0000313" key="3">
    <source>
        <dbReference type="Proteomes" id="UP000708208"/>
    </source>
</evidence>
<dbReference type="EMBL" id="CAJVCH010022588">
    <property type="protein sequence ID" value="CAG7693093.1"/>
    <property type="molecule type" value="Genomic_DNA"/>
</dbReference>
<protein>
    <submittedName>
        <fullName evidence="2">Uncharacterized protein</fullName>
    </submittedName>
</protein>
<feature type="chain" id="PRO_5035202799" evidence="1">
    <location>
        <begin position="19"/>
        <end position="80"/>
    </location>
</feature>
<evidence type="ECO:0000256" key="1">
    <source>
        <dbReference type="SAM" id="SignalP"/>
    </source>
</evidence>
<feature type="signal peptide" evidence="1">
    <location>
        <begin position="1"/>
        <end position="18"/>
    </location>
</feature>
<evidence type="ECO:0000313" key="2">
    <source>
        <dbReference type="EMBL" id="CAG7693093.1"/>
    </source>
</evidence>
<proteinExistence type="predicted"/>
<reference evidence="2" key="1">
    <citation type="submission" date="2021-06" db="EMBL/GenBank/DDBJ databases">
        <authorList>
            <person name="Hodson N. C."/>
            <person name="Mongue J. A."/>
            <person name="Jaron S. K."/>
        </authorList>
    </citation>
    <scope>NUCLEOTIDE SEQUENCE</scope>
</reference>
<comment type="caution">
    <text evidence="2">The sequence shown here is derived from an EMBL/GenBank/DDBJ whole genome shotgun (WGS) entry which is preliminary data.</text>
</comment>
<feature type="non-terminal residue" evidence="2">
    <location>
        <position position="80"/>
    </location>
</feature>